<dbReference type="EMBL" id="JARQZJ010000128">
    <property type="protein sequence ID" value="KAK9891355.1"/>
    <property type="molecule type" value="Genomic_DNA"/>
</dbReference>
<evidence type="ECO:0000313" key="1">
    <source>
        <dbReference type="EMBL" id="KAK9891355.1"/>
    </source>
</evidence>
<comment type="caution">
    <text evidence="1">The sequence shown here is derived from an EMBL/GenBank/DDBJ whole genome shotgun (WGS) entry which is preliminary data.</text>
</comment>
<dbReference type="Proteomes" id="UP001431783">
    <property type="component" value="Unassembled WGS sequence"/>
</dbReference>
<proteinExistence type="predicted"/>
<accession>A0AAW1V9G1</accession>
<reference evidence="1 2" key="1">
    <citation type="submission" date="2023-03" db="EMBL/GenBank/DDBJ databases">
        <title>Genome insight into feeding habits of ladybird beetles.</title>
        <authorList>
            <person name="Li H.-S."/>
            <person name="Huang Y.-H."/>
            <person name="Pang H."/>
        </authorList>
    </citation>
    <scope>NUCLEOTIDE SEQUENCE [LARGE SCALE GENOMIC DNA]</scope>
    <source>
        <strain evidence="1">SYSU_2023b</strain>
        <tissue evidence="1">Whole body</tissue>
    </source>
</reference>
<gene>
    <name evidence="1" type="ORF">WA026_014594</name>
</gene>
<name>A0AAW1V9G1_9CUCU</name>
<protein>
    <submittedName>
        <fullName evidence="1">Uncharacterized protein</fullName>
    </submittedName>
</protein>
<evidence type="ECO:0000313" key="2">
    <source>
        <dbReference type="Proteomes" id="UP001431783"/>
    </source>
</evidence>
<organism evidence="1 2">
    <name type="scientific">Henosepilachna vigintioctopunctata</name>
    <dbReference type="NCBI Taxonomy" id="420089"/>
    <lineage>
        <taxon>Eukaryota</taxon>
        <taxon>Metazoa</taxon>
        <taxon>Ecdysozoa</taxon>
        <taxon>Arthropoda</taxon>
        <taxon>Hexapoda</taxon>
        <taxon>Insecta</taxon>
        <taxon>Pterygota</taxon>
        <taxon>Neoptera</taxon>
        <taxon>Endopterygota</taxon>
        <taxon>Coleoptera</taxon>
        <taxon>Polyphaga</taxon>
        <taxon>Cucujiformia</taxon>
        <taxon>Coccinelloidea</taxon>
        <taxon>Coccinellidae</taxon>
        <taxon>Epilachninae</taxon>
        <taxon>Epilachnini</taxon>
        <taxon>Henosepilachna</taxon>
    </lineage>
</organism>
<sequence length="130" mass="15051">MLIISAENNVSIKSFNNELSYTARSIETTENTITTYFDIGVFSLENSTHITHQRIDNFRQSDNKAFIDDSPSHERKLQAYPNMSLQSLPQKCLQQLERCERICSKMKGALQHKSNKSFPDFTLIPLWCFN</sequence>
<dbReference type="AlphaFoldDB" id="A0AAW1V9G1"/>
<keyword evidence="2" id="KW-1185">Reference proteome</keyword>